<dbReference type="EMBL" id="JWZT01004912">
    <property type="protein sequence ID" value="KII62647.1"/>
    <property type="molecule type" value="Genomic_DNA"/>
</dbReference>
<accession>A0A0C2J0U4</accession>
<dbReference type="InterPro" id="IPR016024">
    <property type="entry name" value="ARM-type_fold"/>
</dbReference>
<gene>
    <name evidence="1" type="ORF">RF11_08296</name>
</gene>
<dbReference type="Gene3D" id="1.25.10.10">
    <property type="entry name" value="Leucine-rich Repeat Variant"/>
    <property type="match status" value="1"/>
</dbReference>
<dbReference type="AlphaFoldDB" id="A0A0C2J0U4"/>
<evidence type="ECO:0000313" key="2">
    <source>
        <dbReference type="Proteomes" id="UP000031668"/>
    </source>
</evidence>
<dbReference type="InterPro" id="IPR011989">
    <property type="entry name" value="ARM-like"/>
</dbReference>
<name>A0A0C2J0U4_THEKT</name>
<proteinExistence type="predicted"/>
<organism evidence="1 2">
    <name type="scientific">Thelohanellus kitauei</name>
    <name type="common">Myxosporean</name>
    <dbReference type="NCBI Taxonomy" id="669202"/>
    <lineage>
        <taxon>Eukaryota</taxon>
        <taxon>Metazoa</taxon>
        <taxon>Cnidaria</taxon>
        <taxon>Myxozoa</taxon>
        <taxon>Myxosporea</taxon>
        <taxon>Bivalvulida</taxon>
        <taxon>Platysporina</taxon>
        <taxon>Myxobolidae</taxon>
        <taxon>Thelohanellus</taxon>
    </lineage>
</organism>
<comment type="caution">
    <text evidence="1">The sequence shown here is derived from an EMBL/GenBank/DDBJ whole genome shotgun (WGS) entry which is preliminary data.</text>
</comment>
<keyword evidence="2" id="KW-1185">Reference proteome</keyword>
<protein>
    <submittedName>
        <fullName evidence="1">Uncharacterized protein</fullName>
    </submittedName>
</protein>
<evidence type="ECO:0000313" key="1">
    <source>
        <dbReference type="EMBL" id="KII62647.1"/>
    </source>
</evidence>
<reference evidence="1 2" key="1">
    <citation type="journal article" date="2014" name="Genome Biol. Evol.">
        <title>The genome of the myxosporean Thelohanellus kitauei shows adaptations to nutrient acquisition within its fish host.</title>
        <authorList>
            <person name="Yang Y."/>
            <person name="Xiong J."/>
            <person name="Zhou Z."/>
            <person name="Huo F."/>
            <person name="Miao W."/>
            <person name="Ran C."/>
            <person name="Liu Y."/>
            <person name="Zhang J."/>
            <person name="Feng J."/>
            <person name="Wang M."/>
            <person name="Wang M."/>
            <person name="Wang L."/>
            <person name="Yao B."/>
        </authorList>
    </citation>
    <scope>NUCLEOTIDE SEQUENCE [LARGE SCALE GENOMIC DNA]</scope>
    <source>
        <strain evidence="1">Wuqing</strain>
    </source>
</reference>
<dbReference type="SUPFAM" id="SSF48371">
    <property type="entry name" value="ARM repeat"/>
    <property type="match status" value="1"/>
</dbReference>
<dbReference type="Proteomes" id="UP000031668">
    <property type="component" value="Unassembled WGS sequence"/>
</dbReference>
<sequence length="308" mass="35584">MTAFQKISHKMFPIVVLGDNLPTINQAIVLCMTLIDRFKDNDEIRERTCEVLFCVLYVSFEVPYDHKKVSEKLLQLYQFSGQICYVQPFLAFIRVYEMGTGGRMWFFKHSFAIFEQACFFLSHEGTNHHPQLLRYIMELLHPILMIQYEKVLLNKTIGNLISLASQGLLSSDEQTFFECQFVIKELFQRSPSPIHGPSKHKNPIVVSLFNANFRQIVQNCIENILRNGDPSYYYSSAEIICIMNNAEKHGINSSLTIDEELVEKSLEHCRDKIGSHPSVFDDLWKIIEASKDRNVNAMASDLNRKLTS</sequence>